<proteinExistence type="predicted"/>
<dbReference type="EMBL" id="FOUF01000063">
    <property type="protein sequence ID" value="SFM94243.1"/>
    <property type="molecule type" value="Genomic_DNA"/>
</dbReference>
<feature type="non-terminal residue" evidence="3">
    <location>
        <position position="27"/>
    </location>
</feature>
<evidence type="ECO:0000313" key="5">
    <source>
        <dbReference type="EMBL" id="SFM94243.1"/>
    </source>
</evidence>
<protein>
    <submittedName>
        <fullName evidence="3">Uncharacterized protein</fullName>
    </submittedName>
</protein>
<dbReference type="EMBL" id="FOUF01000023">
    <property type="protein sequence ID" value="SFM60310.1"/>
    <property type="molecule type" value="Genomic_DNA"/>
</dbReference>
<evidence type="ECO:0000313" key="1">
    <source>
        <dbReference type="EMBL" id="SFM26489.1"/>
    </source>
</evidence>
<evidence type="ECO:0000313" key="6">
    <source>
        <dbReference type="Proteomes" id="UP000199561"/>
    </source>
</evidence>
<gene>
    <name evidence="1" type="ORF">SAMN05421880_1111</name>
    <name evidence="2" type="ORF">SAMN05421880_1141</name>
    <name evidence="3" type="ORF">SAMN05421880_1231</name>
    <name evidence="4" type="ORF">SAMN05421880_13234</name>
    <name evidence="5" type="ORF">SAMN05421880_1635</name>
</gene>
<reference evidence="3 6" key="1">
    <citation type="submission" date="2016-10" db="EMBL/GenBank/DDBJ databases">
        <authorList>
            <person name="de Groot N.N."/>
        </authorList>
    </citation>
    <scope>NUCLEOTIDE SEQUENCE [LARGE SCALE GENOMIC DNA]</scope>
    <source>
        <strain evidence="3 6">Nm146</strain>
    </source>
</reference>
<dbReference type="EMBL" id="FOUF01000011">
    <property type="protein sequence ID" value="SFM26489.1"/>
    <property type="molecule type" value="Genomic_DNA"/>
</dbReference>
<evidence type="ECO:0000313" key="3">
    <source>
        <dbReference type="EMBL" id="SFM60310.1"/>
    </source>
</evidence>
<dbReference type="AlphaFoldDB" id="A0A1I4S7Q8"/>
<keyword evidence="6" id="KW-1185">Reference proteome</keyword>
<accession>A0A1I4S7Q8</accession>
<evidence type="ECO:0000313" key="4">
    <source>
        <dbReference type="EMBL" id="SFM77074.1"/>
    </source>
</evidence>
<organism evidence="3 6">
    <name type="scientific">Nitrosomonas nitrosa</name>
    <dbReference type="NCBI Taxonomy" id="52442"/>
    <lineage>
        <taxon>Bacteria</taxon>
        <taxon>Pseudomonadati</taxon>
        <taxon>Pseudomonadota</taxon>
        <taxon>Betaproteobacteria</taxon>
        <taxon>Nitrosomonadales</taxon>
        <taxon>Nitrosomonadaceae</taxon>
        <taxon>Nitrosomonas</taxon>
    </lineage>
</organism>
<dbReference type="EMBL" id="FOUF01000032">
    <property type="protein sequence ID" value="SFM77074.1"/>
    <property type="molecule type" value="Genomic_DNA"/>
</dbReference>
<evidence type="ECO:0000313" key="2">
    <source>
        <dbReference type="EMBL" id="SFM35760.1"/>
    </source>
</evidence>
<sequence>MPQLHLPLFPQGATEVTASLAFKREAD</sequence>
<dbReference type="Proteomes" id="UP000199561">
    <property type="component" value="Unassembled WGS sequence"/>
</dbReference>
<name>A0A1I4S7Q8_9PROT</name>
<dbReference type="EMBL" id="FOUF01000014">
    <property type="protein sequence ID" value="SFM35760.1"/>
    <property type="molecule type" value="Genomic_DNA"/>
</dbReference>